<accession>A0AAU7KG26</accession>
<evidence type="ECO:0000256" key="5">
    <source>
        <dbReference type="ARBA" id="ARBA00011869"/>
    </source>
</evidence>
<feature type="transmembrane region" description="Helical" evidence="13">
    <location>
        <begin position="169"/>
        <end position="195"/>
    </location>
</feature>
<gene>
    <name evidence="14" type="ORF">NFG58_17375</name>
</gene>
<dbReference type="AlphaFoldDB" id="A0AAU7KG26"/>
<dbReference type="RefSeq" id="WP_108449929.1">
    <property type="nucleotide sequence ID" value="NZ_CP098827.1"/>
</dbReference>
<keyword evidence="9 13" id="KW-1133">Transmembrane helix</keyword>
<dbReference type="GO" id="GO:0005886">
    <property type="term" value="C:plasma membrane"/>
    <property type="evidence" value="ECO:0007669"/>
    <property type="project" value="UniProtKB-SubCell"/>
</dbReference>
<proteinExistence type="inferred from homology"/>
<evidence type="ECO:0000256" key="10">
    <source>
        <dbReference type="ARBA" id="ARBA00023136"/>
    </source>
</evidence>
<keyword evidence="12" id="KW-0915">Sodium</keyword>
<dbReference type="NCBIfam" id="TIGR01109">
    <property type="entry name" value="Na_pump_decarbB"/>
    <property type="match status" value="1"/>
</dbReference>
<dbReference type="PANTHER" id="PTHR35806">
    <property type="entry name" value="OXALOACETATE DECARBOXYLASE BETA CHAIN 2"/>
    <property type="match status" value="1"/>
</dbReference>
<dbReference type="InterPro" id="IPR005661">
    <property type="entry name" value="OadB_MmdB"/>
</dbReference>
<evidence type="ECO:0000256" key="4">
    <source>
        <dbReference type="ARBA" id="ARBA00010924"/>
    </source>
</evidence>
<organism evidence="14">
    <name type="scientific">Halomonas sp. RT37</name>
    <dbReference type="NCBI Taxonomy" id="2950872"/>
    <lineage>
        <taxon>Bacteria</taxon>
        <taxon>Pseudomonadati</taxon>
        <taxon>Pseudomonadota</taxon>
        <taxon>Gammaproteobacteria</taxon>
        <taxon>Oceanospirillales</taxon>
        <taxon>Halomonadaceae</taxon>
        <taxon>Halomonas</taxon>
    </lineage>
</organism>
<protein>
    <recommendedName>
        <fullName evidence="12">Oxaloacetate decarboxylase beta chain</fullName>
        <ecNumber evidence="12">7.2.4.2</ecNumber>
    </recommendedName>
</protein>
<evidence type="ECO:0000256" key="1">
    <source>
        <dbReference type="ARBA" id="ARBA00001959"/>
    </source>
</evidence>
<reference evidence="14" key="1">
    <citation type="submission" date="2022-06" db="EMBL/GenBank/DDBJ databases">
        <title>A novel DMS-producing enzyme.</title>
        <authorList>
            <person name="Zhang Y."/>
        </authorList>
    </citation>
    <scope>NUCLEOTIDE SEQUENCE</scope>
    <source>
        <strain evidence="14">RT37</strain>
    </source>
</reference>
<evidence type="ECO:0000256" key="9">
    <source>
        <dbReference type="ARBA" id="ARBA00022989"/>
    </source>
</evidence>
<comment type="subcellular location">
    <subcellularLocation>
        <location evidence="3">Cell membrane</location>
        <topology evidence="3">Multi-pass membrane protein</topology>
    </subcellularLocation>
</comment>
<evidence type="ECO:0000256" key="3">
    <source>
        <dbReference type="ARBA" id="ARBA00004651"/>
    </source>
</evidence>
<keyword evidence="12" id="KW-0739">Sodium transport</keyword>
<feature type="transmembrane region" description="Helical" evidence="13">
    <location>
        <begin position="133"/>
        <end position="157"/>
    </location>
</feature>
<keyword evidence="6 12" id="KW-1003">Cell membrane</keyword>
<name>A0AAU7KG26_9GAMM</name>
<keyword evidence="8" id="KW-1278">Translocase</keyword>
<feature type="transmembrane region" description="Helical" evidence="13">
    <location>
        <begin position="351"/>
        <end position="373"/>
    </location>
</feature>
<dbReference type="PIRSF" id="PIRSF015658">
    <property type="entry name" value="MmdB_OadB"/>
    <property type="match status" value="1"/>
</dbReference>
<comment type="similarity">
    <text evidence="4 12">Belongs to the GcdB/MmdB/OadB family.</text>
</comment>
<keyword evidence="7 13" id="KW-0812">Transmembrane</keyword>
<evidence type="ECO:0000313" key="14">
    <source>
        <dbReference type="EMBL" id="XBO70364.1"/>
    </source>
</evidence>
<feature type="transmembrane region" description="Helical" evidence="13">
    <location>
        <begin position="417"/>
        <end position="439"/>
    </location>
</feature>
<dbReference type="PANTHER" id="PTHR35806:SF1">
    <property type="entry name" value="OXALOACETATE DECARBOXYLASE BETA CHAIN 2"/>
    <property type="match status" value="1"/>
</dbReference>
<evidence type="ECO:0000256" key="11">
    <source>
        <dbReference type="ARBA" id="ARBA00048176"/>
    </source>
</evidence>
<sequence>MEKILTLWYGSGLYNLTLGQAVMLVVGLLLLWLAISKKFEPLLLVPIGFGGILANIPEAGLALSAAEQAAHLGRPELLAQMAQALGTSLPAGADVDTWRYAISETLHGDISPALLRTANDLAMDGGYSHGMLYQFYSVAIASGIAPLVIFMGVGAMTDFGPLLANPRTLFLGAAAQFGIFATLIGAVGMTAMGWMDFSLNQAAAIGIIGGADGPTSIYVSSILAPELLGAIAVASYSYMALVPLIQPPIMKALTTQKERSIAMTQLRPVSKLEKIVFPLALLILVVLFLPDAAPLLGMFCFGNLMRECGVVERLSDTAQNALINIVTIFLGLSVGSKLMADRFLAVETLGILGLGMVAFAIGTACGVLMAKLLNLISKHPINPLIGSAGVSAVPMAARVSNKVGLESNPHNFLLMHAMGPNVAGVIGSAVAAGVMIKYLG</sequence>
<keyword evidence="10 12" id="KW-0472">Membrane</keyword>
<evidence type="ECO:0000256" key="8">
    <source>
        <dbReference type="ARBA" id="ARBA00022967"/>
    </source>
</evidence>
<feature type="transmembrane region" description="Helical" evidence="13">
    <location>
        <begin position="275"/>
        <end position="301"/>
    </location>
</feature>
<dbReference type="GO" id="GO:0016829">
    <property type="term" value="F:lyase activity"/>
    <property type="evidence" value="ECO:0007669"/>
    <property type="project" value="InterPro"/>
</dbReference>
<dbReference type="EC" id="7.2.4.2" evidence="12"/>
<dbReference type="GO" id="GO:0015451">
    <property type="term" value="F:decarboxylation-driven active transmembrane transporter activity"/>
    <property type="evidence" value="ECO:0007669"/>
    <property type="project" value="UniProtKB-EC"/>
</dbReference>
<comment type="catalytic activity">
    <reaction evidence="11 12">
        <text>oxaloacetate + 2 Na(+)(in) + H(+) = pyruvate + 2 Na(+)(out) + CO2</text>
        <dbReference type="Rhea" id="RHEA:57724"/>
        <dbReference type="ChEBI" id="CHEBI:15361"/>
        <dbReference type="ChEBI" id="CHEBI:15378"/>
        <dbReference type="ChEBI" id="CHEBI:16452"/>
        <dbReference type="ChEBI" id="CHEBI:16526"/>
        <dbReference type="ChEBI" id="CHEBI:29101"/>
        <dbReference type="EC" id="7.2.4.2"/>
    </reaction>
</comment>
<comment type="subunit">
    <text evidence="5 12">Heterotrimer of an alpha, a beta and a gamma subunit.</text>
</comment>
<evidence type="ECO:0000256" key="7">
    <source>
        <dbReference type="ARBA" id="ARBA00022692"/>
    </source>
</evidence>
<evidence type="ECO:0000256" key="13">
    <source>
        <dbReference type="SAM" id="Phobius"/>
    </source>
</evidence>
<feature type="transmembrane region" description="Helical" evidence="13">
    <location>
        <begin position="227"/>
        <end position="245"/>
    </location>
</feature>
<evidence type="ECO:0000256" key="12">
    <source>
        <dbReference type="PIRNR" id="PIRNR015658"/>
    </source>
</evidence>
<feature type="transmembrane region" description="Helical" evidence="13">
    <location>
        <begin position="12"/>
        <end position="35"/>
    </location>
</feature>
<keyword evidence="12" id="KW-0813">Transport</keyword>
<dbReference type="Pfam" id="PF03977">
    <property type="entry name" value="OAD_beta"/>
    <property type="match status" value="1"/>
</dbReference>
<evidence type="ECO:0000256" key="6">
    <source>
        <dbReference type="ARBA" id="ARBA00022475"/>
    </source>
</evidence>
<feature type="transmembrane region" description="Helical" evidence="13">
    <location>
        <begin position="321"/>
        <end position="339"/>
    </location>
</feature>
<dbReference type="GO" id="GO:0006814">
    <property type="term" value="P:sodium ion transport"/>
    <property type="evidence" value="ECO:0007669"/>
    <property type="project" value="UniProtKB-UniRule"/>
</dbReference>
<comment type="cofactor">
    <cofactor evidence="1">
        <name>Na(+)</name>
        <dbReference type="ChEBI" id="CHEBI:29101"/>
    </cofactor>
</comment>
<comment type="function">
    <text evidence="2 12">Catalyzes the decarboxylation of oxaloacetate coupled to Na(+) translocation.</text>
</comment>
<keyword evidence="12" id="KW-0406">Ion transport</keyword>
<evidence type="ECO:0000256" key="2">
    <source>
        <dbReference type="ARBA" id="ARBA00003002"/>
    </source>
</evidence>
<dbReference type="EMBL" id="CP098827">
    <property type="protein sequence ID" value="XBO70364.1"/>
    <property type="molecule type" value="Genomic_DNA"/>
</dbReference>